<sequence>MGRVLGVDIRHVPRRLPRTISADMSSMACSRFQKPKAKNDSSPEKCERTAKQIVAASDYCNDSEKLEEEMVFVGAGKISYSSWMYEAIFSCDCIPDGSAFAVAKHAVILNRVNGGLPSCLGSAHGLTIYPARTSQRGRFSRLAYRNDMSPAPQSENTVDVDGELGACAIGVLEMGEEVWAHEEMFFLPVVPKLDRMWPCVPNPALFWGLARALNNLPPKILVSGKLAKGFICPLYYLSVPTFGEESKETFLRTRQKQRSLYDPLFDPASLLDQPQFFGCDGIKDSNNFQAGLGIVFQPQDGWTAKTELLELDRVRSELVTLFARQEQSRPITVIITRGAVRRRLVFSTVGGFRFSSSFEPSGTPLKTHSVTLHI</sequence>
<organismHost>
    <name type="scientific">Gallus gallus</name>
    <name type="common">Chicken</name>
    <dbReference type="NCBI Taxonomy" id="9031"/>
</organismHost>
<name>A0A0K0K5R6_ILTV</name>
<evidence type="ECO:0000313" key="2">
    <source>
        <dbReference type="Proteomes" id="UP000165693"/>
    </source>
</evidence>
<proteinExistence type="predicted"/>
<dbReference type="EMBL" id="JX458823">
    <property type="protein sequence ID" value="AGN48248.1"/>
    <property type="molecule type" value="Genomic_DNA"/>
</dbReference>
<accession>A0A0K0K5R6</accession>
<dbReference type="Proteomes" id="UP000165693">
    <property type="component" value="Genome"/>
</dbReference>
<reference evidence="2" key="1">
    <citation type="submission" date="2012-08" db="EMBL/GenBank/DDBJ databases">
        <authorList>
            <person name="Xu Y.-L."/>
            <person name="He P."/>
            <person name="Zhang L."/>
            <person name="Dong S.-L."/>
            <person name="Li F."/>
        </authorList>
    </citation>
    <scope>NUCLEOTIDE SEQUENCE [LARGE SCALE GENOMIC DNA]</scope>
</reference>
<gene>
    <name evidence="1" type="primary">ORF D</name>
    <name evidence="1" type="ORF">ILTVWG_ORF16</name>
</gene>
<evidence type="ECO:0000313" key="1">
    <source>
        <dbReference type="EMBL" id="AGN48248.1"/>
    </source>
</evidence>
<protein>
    <submittedName>
        <fullName evidence="1">Protein ID</fullName>
    </submittedName>
</protein>
<organism evidence="1 2">
    <name type="scientific">Infectious laryngotracheitis virus</name>
    <name type="common">ILTV</name>
    <name type="synonym">Gallid herpesvirus 1</name>
    <dbReference type="NCBI Taxonomy" id="10386"/>
    <lineage>
        <taxon>Viruses</taxon>
        <taxon>Duplodnaviria</taxon>
        <taxon>Heunggongvirae</taxon>
        <taxon>Peploviricota</taxon>
        <taxon>Herviviricetes</taxon>
        <taxon>Herpesvirales</taxon>
        <taxon>Orthoherpesviridae</taxon>
        <taxon>Alphaherpesvirinae</taxon>
        <taxon>Iltovirus</taxon>
        <taxon>Iltovirus gallidalpha1</taxon>
    </lineage>
</organism>